<feature type="signal peptide" evidence="2">
    <location>
        <begin position="1"/>
        <end position="25"/>
    </location>
</feature>
<dbReference type="InterPro" id="IPR045474">
    <property type="entry name" value="GEVED"/>
</dbReference>
<gene>
    <name evidence="6" type="ORF">C2869_02400</name>
</gene>
<evidence type="ECO:0000259" key="3">
    <source>
        <dbReference type="Pfam" id="PF16130"/>
    </source>
</evidence>
<evidence type="ECO:0000256" key="2">
    <source>
        <dbReference type="SAM" id="SignalP"/>
    </source>
</evidence>
<keyword evidence="2" id="KW-0732">Signal</keyword>
<protein>
    <submittedName>
        <fullName evidence="6">LruC domain-containing protein</fullName>
    </submittedName>
</protein>
<dbReference type="NCBIfam" id="TIGR04456">
    <property type="entry name" value="LruC_dom"/>
    <property type="match status" value="1"/>
</dbReference>
<feature type="region of interest" description="Disordered" evidence="1">
    <location>
        <begin position="298"/>
        <end position="326"/>
    </location>
</feature>
<name>A0A2S0VMF5_9ALTE</name>
<proteinExistence type="predicted"/>
<dbReference type="InterPro" id="IPR031025">
    <property type="entry name" value="LruC_dom"/>
</dbReference>
<evidence type="ECO:0000259" key="4">
    <source>
        <dbReference type="Pfam" id="PF20009"/>
    </source>
</evidence>
<evidence type="ECO:0000313" key="6">
    <source>
        <dbReference type="EMBL" id="AWB65359.1"/>
    </source>
</evidence>
<accession>A0A2S0VMF5</accession>
<feature type="compositionally biased region" description="Polar residues" evidence="1">
    <location>
        <begin position="305"/>
        <end position="315"/>
    </location>
</feature>
<feature type="domain" description="GEVED" evidence="4">
    <location>
        <begin position="349"/>
        <end position="422"/>
    </location>
</feature>
<feature type="chain" id="PRO_5015471631" evidence="2">
    <location>
        <begin position="26"/>
        <end position="709"/>
    </location>
</feature>
<dbReference type="Proteomes" id="UP000244441">
    <property type="component" value="Chromosome"/>
</dbReference>
<dbReference type="Pfam" id="PF16130">
    <property type="entry name" value="DUF4842"/>
    <property type="match status" value="1"/>
</dbReference>
<evidence type="ECO:0000256" key="1">
    <source>
        <dbReference type="SAM" id="MobiDB-lite"/>
    </source>
</evidence>
<evidence type="ECO:0000259" key="5">
    <source>
        <dbReference type="Pfam" id="PF21959"/>
    </source>
</evidence>
<dbReference type="OrthoDB" id="1204817at2"/>
<reference evidence="6 7" key="1">
    <citation type="submission" date="2018-01" db="EMBL/GenBank/DDBJ databases">
        <title>Genome sequence of a Cantenovulum-like bacteria.</title>
        <authorList>
            <person name="Tan W.R."/>
            <person name="Lau N.-S."/>
            <person name="Go F."/>
            <person name="Amirul A.-A.A."/>
        </authorList>
    </citation>
    <scope>NUCLEOTIDE SEQUENCE [LARGE SCALE GENOMIC DNA]</scope>
    <source>
        <strain evidence="6 7">CCB-QB4</strain>
    </source>
</reference>
<dbReference type="RefSeq" id="WP_108601436.1">
    <property type="nucleotide sequence ID" value="NZ_CP026604.1"/>
</dbReference>
<dbReference type="Pfam" id="PF20009">
    <property type="entry name" value="GEVED"/>
    <property type="match status" value="1"/>
</dbReference>
<dbReference type="EMBL" id="CP026604">
    <property type="protein sequence ID" value="AWB65359.1"/>
    <property type="molecule type" value="Genomic_DNA"/>
</dbReference>
<feature type="domain" description="DUF4842" evidence="3">
    <location>
        <begin position="472"/>
        <end position="696"/>
    </location>
</feature>
<dbReference type="SUPFAM" id="SSF63825">
    <property type="entry name" value="YWTD domain"/>
    <property type="match status" value="1"/>
</dbReference>
<feature type="domain" description="DUF6923" evidence="5">
    <location>
        <begin position="62"/>
        <end position="264"/>
    </location>
</feature>
<dbReference type="Pfam" id="PF21959">
    <property type="entry name" value="DUF6923"/>
    <property type="match status" value="1"/>
</dbReference>
<dbReference type="KEGG" id="cate:C2869_02400"/>
<dbReference type="AlphaFoldDB" id="A0A2S0VMF5"/>
<dbReference type="InterPro" id="IPR032295">
    <property type="entry name" value="DUF4842"/>
</dbReference>
<evidence type="ECO:0000313" key="7">
    <source>
        <dbReference type="Proteomes" id="UP000244441"/>
    </source>
</evidence>
<dbReference type="InterPro" id="IPR054215">
    <property type="entry name" value="DUF6923"/>
</dbReference>
<organism evidence="6 7">
    <name type="scientific">Saccharobesus litoralis</name>
    <dbReference type="NCBI Taxonomy" id="2172099"/>
    <lineage>
        <taxon>Bacteria</taxon>
        <taxon>Pseudomonadati</taxon>
        <taxon>Pseudomonadota</taxon>
        <taxon>Gammaproteobacteria</taxon>
        <taxon>Alteromonadales</taxon>
        <taxon>Alteromonadaceae</taxon>
        <taxon>Saccharobesus</taxon>
    </lineage>
</organism>
<keyword evidence="7" id="KW-1185">Reference proteome</keyword>
<sequence length="709" mass="77279">MQRNFTQSATALLALSFSYTTTLQATPFEDCPTQAFLVQKPSTIPKTFGVDLATGSTSELNSNMGTRASYNGVGFSDHDDYIYGWDHASSTIAQVGKDYQIKAIQVSKDSLSAKAGNFVAGDVALSANIWFGYKRGKGLFKVYLDGEQAYQMQYVVGSAEHAAVNLTDLAFHPTDGFIYAVTNGESSELVRIDPATGEQNLLGQVYQGSKATFGAQFFDVNGMLYVSNNANGYVYKINVDEPQPVEDVFAYGPISSSNDGARCANAPIPVGDNIDFGDAPASYGSRFGDNGARHDISSDLKLGSSADSESDANSGTDKDDGVQFPTGFESGLDTVVSVDVSGLNTQPAYLNAWVDWDRDGTFETDEQAIVDHQVTEQNQINIQVPTWAEEGETWSRFRLSSQSGIGPTGGVSDGEVEDYAVTVTQTGVTINYYPSSSTYTTLAYEDLYPTLGDYDMNDVVMQLRIAEYVKQGQVIRIKLDAKLAALGASYHNGFAVNLPGIRSQDIQQSAISMLLDGVQQTTPVLEANMTEAVILISNDLKQTVTTPTPCHYYRTQNNCVYQAMPQWQIDIPFVNPIAESQMPAFPYDPFIFATPGTYHGDDAVALLGSAPGRRLEIHLKNSPPTSAFDSGFFGFADDKTSQAEQSYFVSDNGMSWALEIPIDWQHPKAGVRLDQAYPQFINFAKDKSGVTNPTWYMHKTANQTFSEQE</sequence>